<dbReference type="Pfam" id="PF07983">
    <property type="entry name" value="X8"/>
    <property type="match status" value="1"/>
</dbReference>
<reference evidence="10 11" key="1">
    <citation type="submission" date="2023-12" db="EMBL/GenBank/DDBJ databases">
        <title>A high-quality genome assembly for Dillenia turbinata (Dilleniales).</title>
        <authorList>
            <person name="Chanderbali A."/>
        </authorList>
    </citation>
    <scope>NUCLEOTIDE SEQUENCE [LARGE SCALE GENOMIC DNA]</scope>
    <source>
        <strain evidence="10">LSX21</strain>
        <tissue evidence="10">Leaf</tissue>
    </source>
</reference>
<protein>
    <submittedName>
        <fullName evidence="10">X8 domain</fullName>
    </submittedName>
</protein>
<evidence type="ECO:0000256" key="2">
    <source>
        <dbReference type="ARBA" id="ARBA00022475"/>
    </source>
</evidence>
<sequence length="110" mass="12264">MNSSDAQEQIWCVASPKATDAMLWPALQWVCANGADCSQLQEDQPCYDPDTVSDHASYAFNNYWQRSKKLGGLCNFNNLAIPTNVDPSKAMVLAVTRSFPNLIVQEAWSY</sequence>
<evidence type="ECO:0000256" key="8">
    <source>
        <dbReference type="ARBA" id="ARBA00023288"/>
    </source>
</evidence>
<organism evidence="10 11">
    <name type="scientific">Dillenia turbinata</name>
    <dbReference type="NCBI Taxonomy" id="194707"/>
    <lineage>
        <taxon>Eukaryota</taxon>
        <taxon>Viridiplantae</taxon>
        <taxon>Streptophyta</taxon>
        <taxon>Embryophyta</taxon>
        <taxon>Tracheophyta</taxon>
        <taxon>Spermatophyta</taxon>
        <taxon>Magnoliopsida</taxon>
        <taxon>eudicotyledons</taxon>
        <taxon>Gunneridae</taxon>
        <taxon>Pentapetalae</taxon>
        <taxon>Dilleniales</taxon>
        <taxon>Dilleniaceae</taxon>
        <taxon>Dillenia</taxon>
    </lineage>
</organism>
<dbReference type="Gene3D" id="1.20.58.1040">
    <property type="match status" value="1"/>
</dbReference>
<keyword evidence="4" id="KW-0732">Signal</keyword>
<dbReference type="AlphaFoldDB" id="A0AAN8UZP9"/>
<keyword evidence="6" id="KW-1015">Disulfide bond</keyword>
<dbReference type="InterPro" id="IPR012946">
    <property type="entry name" value="X8"/>
</dbReference>
<dbReference type="FunFam" id="1.20.58.1040:FF:000001">
    <property type="entry name" value="Glucan endo-1,3-beta-glucosidase 4"/>
    <property type="match status" value="1"/>
</dbReference>
<accession>A0AAN8UZP9</accession>
<keyword evidence="2" id="KW-1003">Cell membrane</keyword>
<dbReference type="SMART" id="SM00768">
    <property type="entry name" value="X8"/>
    <property type="match status" value="1"/>
</dbReference>
<comment type="subcellular location">
    <subcellularLocation>
        <location evidence="1">Cell membrane</location>
        <topology evidence="1">Lipid-anchor</topology>
        <topology evidence="1">GPI-anchor</topology>
    </subcellularLocation>
</comment>
<evidence type="ECO:0000256" key="7">
    <source>
        <dbReference type="ARBA" id="ARBA00023180"/>
    </source>
</evidence>
<dbReference type="PANTHER" id="PTHR31044:SF35">
    <property type="entry name" value="GLUCAN ENDO-1,3-BETA-GLUCOSIDASE 4-LIKE"/>
    <property type="match status" value="1"/>
</dbReference>
<dbReference type="GO" id="GO:0009506">
    <property type="term" value="C:plasmodesma"/>
    <property type="evidence" value="ECO:0007669"/>
    <property type="project" value="UniProtKB-ARBA"/>
</dbReference>
<keyword evidence="5" id="KW-0472">Membrane</keyword>
<comment type="caution">
    <text evidence="10">The sequence shown here is derived from an EMBL/GenBank/DDBJ whole genome shotgun (WGS) entry which is preliminary data.</text>
</comment>
<evidence type="ECO:0000256" key="3">
    <source>
        <dbReference type="ARBA" id="ARBA00022622"/>
    </source>
</evidence>
<evidence type="ECO:0000313" key="11">
    <source>
        <dbReference type="Proteomes" id="UP001370490"/>
    </source>
</evidence>
<dbReference type="InterPro" id="IPR044788">
    <property type="entry name" value="X8_dom_prot"/>
</dbReference>
<keyword evidence="7" id="KW-0325">Glycoprotein</keyword>
<dbReference type="Proteomes" id="UP001370490">
    <property type="component" value="Unassembled WGS sequence"/>
</dbReference>
<evidence type="ECO:0000259" key="9">
    <source>
        <dbReference type="SMART" id="SM00768"/>
    </source>
</evidence>
<keyword evidence="8" id="KW-0449">Lipoprotein</keyword>
<keyword evidence="11" id="KW-1185">Reference proteome</keyword>
<evidence type="ECO:0000256" key="5">
    <source>
        <dbReference type="ARBA" id="ARBA00023136"/>
    </source>
</evidence>
<evidence type="ECO:0000256" key="6">
    <source>
        <dbReference type="ARBA" id="ARBA00023157"/>
    </source>
</evidence>
<gene>
    <name evidence="10" type="ORF">RJ641_017155</name>
</gene>
<evidence type="ECO:0000313" key="10">
    <source>
        <dbReference type="EMBL" id="KAK6918733.1"/>
    </source>
</evidence>
<dbReference type="EMBL" id="JBAMMX010000022">
    <property type="protein sequence ID" value="KAK6918733.1"/>
    <property type="molecule type" value="Genomic_DNA"/>
</dbReference>
<evidence type="ECO:0000256" key="4">
    <source>
        <dbReference type="ARBA" id="ARBA00022729"/>
    </source>
</evidence>
<keyword evidence="3" id="KW-0336">GPI-anchor</keyword>
<name>A0AAN8UZP9_9MAGN</name>
<dbReference type="PANTHER" id="PTHR31044">
    <property type="entry name" value="BETA-1,3 GLUCANASE"/>
    <property type="match status" value="1"/>
</dbReference>
<feature type="domain" description="X8" evidence="9">
    <location>
        <begin position="10"/>
        <end position="90"/>
    </location>
</feature>
<dbReference type="GO" id="GO:0005886">
    <property type="term" value="C:plasma membrane"/>
    <property type="evidence" value="ECO:0007669"/>
    <property type="project" value="UniProtKB-SubCell"/>
</dbReference>
<proteinExistence type="predicted"/>
<evidence type="ECO:0000256" key="1">
    <source>
        <dbReference type="ARBA" id="ARBA00004609"/>
    </source>
</evidence>
<dbReference type="GO" id="GO:0098552">
    <property type="term" value="C:side of membrane"/>
    <property type="evidence" value="ECO:0007669"/>
    <property type="project" value="UniProtKB-KW"/>
</dbReference>